<keyword evidence="2" id="KW-1185">Reference proteome</keyword>
<dbReference type="EMBL" id="CAJFDI010000001">
    <property type="protein sequence ID" value="CAD5207992.1"/>
    <property type="molecule type" value="Genomic_DNA"/>
</dbReference>
<gene>
    <name evidence="1" type="ORF">BXYJ_LOCUS228</name>
</gene>
<organism evidence="1 2">
    <name type="scientific">Bursaphelenchus xylophilus</name>
    <name type="common">Pinewood nematode worm</name>
    <name type="synonym">Aphelenchoides xylophilus</name>
    <dbReference type="NCBI Taxonomy" id="6326"/>
    <lineage>
        <taxon>Eukaryota</taxon>
        <taxon>Metazoa</taxon>
        <taxon>Ecdysozoa</taxon>
        <taxon>Nematoda</taxon>
        <taxon>Chromadorea</taxon>
        <taxon>Rhabditida</taxon>
        <taxon>Tylenchina</taxon>
        <taxon>Tylenchomorpha</taxon>
        <taxon>Aphelenchoidea</taxon>
        <taxon>Aphelenchoididae</taxon>
        <taxon>Bursaphelenchus</taxon>
    </lineage>
</organism>
<dbReference type="Proteomes" id="UP000582659">
    <property type="component" value="Unassembled WGS sequence"/>
</dbReference>
<reference evidence="1" key="1">
    <citation type="submission" date="2020-09" db="EMBL/GenBank/DDBJ databases">
        <authorList>
            <person name="Kikuchi T."/>
        </authorList>
    </citation>
    <scope>NUCLEOTIDE SEQUENCE</scope>
    <source>
        <strain evidence="1">Ka4C1</strain>
    </source>
</reference>
<dbReference type="Proteomes" id="UP000659654">
    <property type="component" value="Unassembled WGS sequence"/>
</dbReference>
<sequence length="89" mass="10437">MWTPLNGLCSTSTTRLLASMFDTEFKYFCPIYRPVSHVQLYHRTPSVHCFRPYYFTITLLHTAPRKNEVFFSSLPIHVDVVAFKALFEC</sequence>
<comment type="caution">
    <text evidence="1">The sequence shown here is derived from an EMBL/GenBank/DDBJ whole genome shotgun (WGS) entry which is preliminary data.</text>
</comment>
<proteinExistence type="predicted"/>
<accession>A0A811JXK7</accession>
<evidence type="ECO:0000313" key="1">
    <source>
        <dbReference type="EMBL" id="CAD5207992.1"/>
    </source>
</evidence>
<dbReference type="AlphaFoldDB" id="A0A811JXK7"/>
<evidence type="ECO:0000313" key="2">
    <source>
        <dbReference type="Proteomes" id="UP000659654"/>
    </source>
</evidence>
<name>A0A811JXK7_BURXY</name>
<dbReference type="EMBL" id="CAJFCV020000001">
    <property type="protein sequence ID" value="CAG9079825.1"/>
    <property type="molecule type" value="Genomic_DNA"/>
</dbReference>
<protein>
    <submittedName>
        <fullName evidence="1">(pine wood nematode) hypothetical protein</fullName>
    </submittedName>
</protein>